<proteinExistence type="predicted"/>
<dbReference type="EMBL" id="KI968798">
    <property type="protein sequence ID" value="EUN22956.1"/>
    <property type="molecule type" value="Genomic_DNA"/>
</dbReference>
<name>W7E443_BIPV3</name>
<sequence>ATNHHHHHHRARLYPPYLLYLATPCQLCQLSLALNISLSLALSPQPRIISPVLPRRPQESSPRLCVCG</sequence>
<protein>
    <submittedName>
        <fullName evidence="1">Uncharacterized protein</fullName>
    </submittedName>
</protein>
<evidence type="ECO:0000313" key="2">
    <source>
        <dbReference type="Proteomes" id="UP000054337"/>
    </source>
</evidence>
<organism evidence="1 2">
    <name type="scientific">Bipolaris victoriae (strain FI3)</name>
    <name type="common">Victoria blight of oats agent</name>
    <name type="synonym">Cochliobolus victoriae</name>
    <dbReference type="NCBI Taxonomy" id="930091"/>
    <lineage>
        <taxon>Eukaryota</taxon>
        <taxon>Fungi</taxon>
        <taxon>Dikarya</taxon>
        <taxon>Ascomycota</taxon>
        <taxon>Pezizomycotina</taxon>
        <taxon>Dothideomycetes</taxon>
        <taxon>Pleosporomycetidae</taxon>
        <taxon>Pleosporales</taxon>
        <taxon>Pleosporineae</taxon>
        <taxon>Pleosporaceae</taxon>
        <taxon>Bipolaris</taxon>
    </lineage>
</organism>
<feature type="non-terminal residue" evidence="1">
    <location>
        <position position="1"/>
    </location>
</feature>
<evidence type="ECO:0000313" key="1">
    <source>
        <dbReference type="EMBL" id="EUN22956.1"/>
    </source>
</evidence>
<accession>W7E443</accession>
<dbReference type="Proteomes" id="UP000054337">
    <property type="component" value="Unassembled WGS sequence"/>
</dbReference>
<reference evidence="1 2" key="1">
    <citation type="journal article" date="2013" name="PLoS Genet.">
        <title>Comparative genome structure, secondary metabolite, and effector coding capacity across Cochliobolus pathogens.</title>
        <authorList>
            <person name="Condon B.J."/>
            <person name="Leng Y."/>
            <person name="Wu D."/>
            <person name="Bushley K.E."/>
            <person name="Ohm R.A."/>
            <person name="Otillar R."/>
            <person name="Martin J."/>
            <person name="Schackwitz W."/>
            <person name="Grimwood J."/>
            <person name="MohdZainudin N."/>
            <person name="Xue C."/>
            <person name="Wang R."/>
            <person name="Manning V.A."/>
            <person name="Dhillon B."/>
            <person name="Tu Z.J."/>
            <person name="Steffenson B.J."/>
            <person name="Salamov A."/>
            <person name="Sun H."/>
            <person name="Lowry S."/>
            <person name="LaButti K."/>
            <person name="Han J."/>
            <person name="Copeland A."/>
            <person name="Lindquist E."/>
            <person name="Barry K."/>
            <person name="Schmutz J."/>
            <person name="Baker S.E."/>
            <person name="Ciuffetti L.M."/>
            <person name="Grigoriev I.V."/>
            <person name="Zhong S."/>
            <person name="Turgeon B.G."/>
        </authorList>
    </citation>
    <scope>NUCLEOTIDE SEQUENCE [LARGE SCALE GENOMIC DNA]</scope>
    <source>
        <strain evidence="1 2">FI3</strain>
    </source>
</reference>
<dbReference type="RefSeq" id="XP_014552536.1">
    <property type="nucleotide sequence ID" value="XM_014697050.1"/>
</dbReference>
<dbReference type="AlphaFoldDB" id="W7E443"/>
<keyword evidence="2" id="KW-1185">Reference proteome</keyword>
<gene>
    <name evidence="1" type="ORF">COCVIDRAFT_110054</name>
</gene>
<dbReference type="GeneID" id="26249701"/>
<dbReference type="HOGENOM" id="CLU_2800825_0_0_1"/>